<gene>
    <name evidence="2" type="ORF">B0H16DRAFT_1737966</name>
</gene>
<feature type="region of interest" description="Disordered" evidence="1">
    <location>
        <begin position="340"/>
        <end position="361"/>
    </location>
</feature>
<dbReference type="Proteomes" id="UP001215598">
    <property type="component" value="Unassembled WGS sequence"/>
</dbReference>
<evidence type="ECO:0000313" key="2">
    <source>
        <dbReference type="EMBL" id="KAJ7722009.1"/>
    </source>
</evidence>
<comment type="caution">
    <text evidence="2">The sequence shown here is derived from an EMBL/GenBank/DDBJ whole genome shotgun (WGS) entry which is preliminary data.</text>
</comment>
<feature type="compositionally biased region" description="Low complexity" evidence="1">
    <location>
        <begin position="1"/>
        <end position="29"/>
    </location>
</feature>
<sequence length="493" mass="54231">MVATRSSTASPRRVTRSSSTSSPPSTPSRKSGHRQALEQKHATLYPLTIKLGITGPKHIKRREVQRLIRILLELHSPRPPPSVALPYGHQGHCVEGMQLNTRAKSGNDSVAGSWIQPCGGDCKHGCSKANHAIFVITPPLPAATLADEQFQKLFRARKELYPARRSPRKTVKRPFFPPLPPVFEPSPSPPPPSSSPPPLSSSPMEDDSSLFGDVIMRQSQSPVPGPSHLNETLRFDNGGYGGAHYSPTGSILRGWEPAEPSVFAASPSPENVVFDASTPVAIIVWLDSGAPLRGKGFPRVDPDAQHIRLGKLNAQTPIEVGIDMDEGADFQTGSTLVTGTQMDRRKSVRKGKSTAGIPKPALDERPEGWLWQLGKLTKMSDAEMAEWSSEGDRVQWFRAEAEMQRWQEQGEQKLAELLRTKRSFQRMEHTWGALAATHLAPAMYKKRVQQVEKFVLQAGYQDLLREGASIIQRVQTDRDREAKIIASALSGAE</sequence>
<reference evidence="2" key="1">
    <citation type="submission" date="2023-03" db="EMBL/GenBank/DDBJ databases">
        <title>Massive genome expansion in bonnet fungi (Mycena s.s.) driven by repeated elements and novel gene families across ecological guilds.</title>
        <authorList>
            <consortium name="Lawrence Berkeley National Laboratory"/>
            <person name="Harder C.B."/>
            <person name="Miyauchi S."/>
            <person name="Viragh M."/>
            <person name="Kuo A."/>
            <person name="Thoen E."/>
            <person name="Andreopoulos B."/>
            <person name="Lu D."/>
            <person name="Skrede I."/>
            <person name="Drula E."/>
            <person name="Henrissat B."/>
            <person name="Morin E."/>
            <person name="Kohler A."/>
            <person name="Barry K."/>
            <person name="LaButti K."/>
            <person name="Morin E."/>
            <person name="Salamov A."/>
            <person name="Lipzen A."/>
            <person name="Mereny Z."/>
            <person name="Hegedus B."/>
            <person name="Baldrian P."/>
            <person name="Stursova M."/>
            <person name="Weitz H."/>
            <person name="Taylor A."/>
            <person name="Grigoriev I.V."/>
            <person name="Nagy L.G."/>
            <person name="Martin F."/>
            <person name="Kauserud H."/>
        </authorList>
    </citation>
    <scope>NUCLEOTIDE SEQUENCE</scope>
    <source>
        <strain evidence="2">CBHHK182m</strain>
    </source>
</reference>
<name>A0AAD7HJY2_9AGAR</name>
<feature type="region of interest" description="Disordered" evidence="1">
    <location>
        <begin position="1"/>
        <end position="36"/>
    </location>
</feature>
<feature type="compositionally biased region" description="Pro residues" evidence="1">
    <location>
        <begin position="175"/>
        <end position="200"/>
    </location>
</feature>
<accession>A0AAD7HJY2</accession>
<protein>
    <submittedName>
        <fullName evidence="2">Uncharacterized protein</fullName>
    </submittedName>
</protein>
<evidence type="ECO:0000313" key="3">
    <source>
        <dbReference type="Proteomes" id="UP001215598"/>
    </source>
</evidence>
<organism evidence="2 3">
    <name type="scientific">Mycena metata</name>
    <dbReference type="NCBI Taxonomy" id="1033252"/>
    <lineage>
        <taxon>Eukaryota</taxon>
        <taxon>Fungi</taxon>
        <taxon>Dikarya</taxon>
        <taxon>Basidiomycota</taxon>
        <taxon>Agaricomycotina</taxon>
        <taxon>Agaricomycetes</taxon>
        <taxon>Agaricomycetidae</taxon>
        <taxon>Agaricales</taxon>
        <taxon>Marasmiineae</taxon>
        <taxon>Mycenaceae</taxon>
        <taxon>Mycena</taxon>
    </lineage>
</organism>
<evidence type="ECO:0000256" key="1">
    <source>
        <dbReference type="SAM" id="MobiDB-lite"/>
    </source>
</evidence>
<dbReference type="EMBL" id="JARKIB010000224">
    <property type="protein sequence ID" value="KAJ7722009.1"/>
    <property type="molecule type" value="Genomic_DNA"/>
</dbReference>
<dbReference type="AlphaFoldDB" id="A0AAD7HJY2"/>
<keyword evidence="3" id="KW-1185">Reference proteome</keyword>
<feature type="region of interest" description="Disordered" evidence="1">
    <location>
        <begin position="164"/>
        <end position="209"/>
    </location>
</feature>
<proteinExistence type="predicted"/>